<dbReference type="EMBL" id="CP048833">
    <property type="protein sequence ID" value="QJP08270.1"/>
    <property type="molecule type" value="Genomic_DNA"/>
</dbReference>
<dbReference type="AlphaFoldDB" id="A0A7Z3GQH2"/>
<dbReference type="Gene3D" id="3.40.1350.10">
    <property type="match status" value="1"/>
</dbReference>
<protein>
    <submittedName>
        <fullName evidence="1">Uncharacterized protein</fullName>
    </submittedName>
</protein>
<evidence type="ECO:0000313" key="2">
    <source>
        <dbReference type="Proteomes" id="UP000502549"/>
    </source>
</evidence>
<organism evidence="1 2">
    <name type="scientific">Pseudomonas multiresinivorans</name>
    <dbReference type="NCBI Taxonomy" id="95301"/>
    <lineage>
        <taxon>Bacteria</taxon>
        <taxon>Pseudomonadati</taxon>
        <taxon>Pseudomonadota</taxon>
        <taxon>Gammaproteobacteria</taxon>
        <taxon>Pseudomonadales</taxon>
        <taxon>Pseudomonadaceae</taxon>
        <taxon>Pseudomonas</taxon>
    </lineage>
</organism>
<dbReference type="GO" id="GO:0003676">
    <property type="term" value="F:nucleic acid binding"/>
    <property type="evidence" value="ECO:0007669"/>
    <property type="project" value="InterPro"/>
</dbReference>
<keyword evidence="2" id="KW-1185">Reference proteome</keyword>
<proteinExistence type="predicted"/>
<reference evidence="1 2" key="1">
    <citation type="submission" date="2020-02" db="EMBL/GenBank/DDBJ databases">
        <title>Complete genome sequence of Pseudomonas multiresinivorans ORNL1.</title>
        <authorList>
            <person name="Podar M."/>
        </authorList>
    </citation>
    <scope>NUCLEOTIDE SEQUENCE [LARGE SCALE GENOMIC DNA]</scope>
    <source>
        <strain evidence="2">populi</strain>
    </source>
</reference>
<gene>
    <name evidence="1" type="ORF">G4G71_10415</name>
</gene>
<name>A0A7Z3GQH2_9PSED</name>
<sequence length="394" mass="45589">MIELRRLNTSHTKYGAYKIARIIEEHGTAGIFDRLIREDETQDKLDLSQASAVLATNKNEEPAKIWDIARELGPLYLNALTMIGIIFSHEDYISAFTRSEHQSDFNRIIYKQFFFSREEQNNPERKPSDSTTKKFTNLSSSVQNLGFCTESSPVYFKFDIREILELEKLGPLVKDLIERRLKKANWLPSESSLLEEISRLELDRLFGVSFNRLINWLDIDDSDVSLVKVETSKDLEFFLDAGNTSIHEKFKFIAGHKPRKEGEAQAANPRSAYELKLVHNAIQNKLYDSLVEKHGKQYVGTELHTGSGTYIDVAVRHHDGTITIYEIKSNISVKASIRQAISQLLEYAYWPDQEIKVRELVVVSQFKIDLDSEKYLRYLRNEFGIPIKYLRQKI</sequence>
<dbReference type="RefSeq" id="WP_169937364.1">
    <property type="nucleotide sequence ID" value="NZ_CP048833.1"/>
</dbReference>
<accession>A0A7Z3GQH2</accession>
<dbReference type="InterPro" id="IPR011856">
    <property type="entry name" value="tRNA_endonuc-like_dom_sf"/>
</dbReference>
<dbReference type="KEGG" id="pmui:G4G71_10415"/>
<dbReference type="Proteomes" id="UP000502549">
    <property type="component" value="Chromosome"/>
</dbReference>
<evidence type="ECO:0000313" key="1">
    <source>
        <dbReference type="EMBL" id="QJP08270.1"/>
    </source>
</evidence>